<dbReference type="Proteomes" id="UP001227268">
    <property type="component" value="Unassembled WGS sequence"/>
</dbReference>
<keyword evidence="2" id="KW-1185">Reference proteome</keyword>
<name>A0ACC2VRT7_9TREE</name>
<accession>A0ACC2VRT7</accession>
<dbReference type="EMBL" id="JASBWT010000010">
    <property type="protein sequence ID" value="KAJ9101177.1"/>
    <property type="molecule type" value="Genomic_DNA"/>
</dbReference>
<gene>
    <name evidence="1" type="ORF">QFC21_003395</name>
</gene>
<evidence type="ECO:0000313" key="2">
    <source>
        <dbReference type="Proteomes" id="UP001227268"/>
    </source>
</evidence>
<organism evidence="1 2">
    <name type="scientific">Naganishia friedmannii</name>
    <dbReference type="NCBI Taxonomy" id="89922"/>
    <lineage>
        <taxon>Eukaryota</taxon>
        <taxon>Fungi</taxon>
        <taxon>Dikarya</taxon>
        <taxon>Basidiomycota</taxon>
        <taxon>Agaricomycotina</taxon>
        <taxon>Tremellomycetes</taxon>
        <taxon>Filobasidiales</taxon>
        <taxon>Filobasidiaceae</taxon>
        <taxon>Naganishia</taxon>
    </lineage>
</organism>
<protein>
    <submittedName>
        <fullName evidence="1">Uncharacterized protein</fullName>
    </submittedName>
</protein>
<evidence type="ECO:0000313" key="1">
    <source>
        <dbReference type="EMBL" id="KAJ9101177.1"/>
    </source>
</evidence>
<reference evidence="1" key="1">
    <citation type="submission" date="2023-04" db="EMBL/GenBank/DDBJ databases">
        <title>Draft Genome sequencing of Naganishia species isolated from polar environments using Oxford Nanopore Technology.</title>
        <authorList>
            <person name="Leo P."/>
            <person name="Venkateswaran K."/>
        </authorList>
    </citation>
    <scope>NUCLEOTIDE SEQUENCE</scope>
    <source>
        <strain evidence="1">MNA-CCFEE 5423</strain>
    </source>
</reference>
<sequence>MQTNFSSAAVARPHTHRAMSSSAAFSPYTDSLRRQVFDGQASNPIGLPSSIQEGSYSTAIGSARLDGQVVSPPPSGSGYGDHFDRTSRDRSTERTERQQLHHTLSGSMIPGLPAPQSPASERMRGHFNAGNASSTPVENSTSPFARSGLGFGGQLANSGGRPSFGITSSASATASTFANNSSHFDREGHRLYDGPPMGFQNGFLNVPLPGASTRSCSFSSGQKQSPPLGGQVQQNLNGEASHFAETFSDTSSPPSSPRIDSRSLRNGHGRDESQSRQPARPHSPPHVPPTDSRSRSQSLALSGLRPTLGSGLIPMPMSTISQHTETQNLHSPMGNVNGPTSPWGASTSPYGRDAFGSPGARRIHDQDVTPTNGPDVWQQQRQAERERDRRTHVDLANSLQAVLGDLQDQNAEDNQIHHVDNGSGGAYPNGNTHGNTNGTGNANGLDNGNVNSSGLNARSGASSRRHSVSVVAGPSARIRGFGLAGFGFSDVNNPNVVHRHGPVHQAERESIYPQPFGGLNGRFRAGDGDQPETVTLGSKNLGGYTDDDLLAHGVNNHLNLRLEGDPMSSGASSSRTVPIGHGASAMAPPLNSYQSNGLAPGSNYGVSPSPRENLGRTPSQSSASPQYLNAQPHVHGSAPAPGSAGNQQVWSGSSDRFGNGNNLVSPGTQWPTSMHDTNGMSSIARDPSSFRAMAPGSSALDLTGQAGHRGTHAPTGGFVAAPGHPGNMPQGVTYANGYSHTAVPQQPSLRNHGPPFIQQRAPGPPMNMHGSFQPINVRGSPGMGNPRAPMSPYGMAMAGHPVSPSDPRFGAPYAAAPPSVPQRHPSAQGNGYRNGFAAPTNQAFGSFVAPTAIGPGLSTNSDEYGKGVSLNCIAPDTKLYIVEFKAGRTDLFYAVDPRESYAEGNLVVVEADRGTDVGTVVNSTVSLAHVLDFVEARKEATAQVPSQFQQAQAMAQLGRLQTQLGGIQVGHTDPAETEAVRGLNKEILPKGILHQATANDCRHMDAIRVDEQRALELCRTKVAQRGLPMQVHAAEFQFDRRKLTFYFTAARRIDFRDLVKELFSYVYP</sequence>
<comment type="caution">
    <text evidence="1">The sequence shown here is derived from an EMBL/GenBank/DDBJ whole genome shotgun (WGS) entry which is preliminary data.</text>
</comment>
<proteinExistence type="predicted"/>